<dbReference type="PROSITE" id="PS51819">
    <property type="entry name" value="VOC"/>
    <property type="match status" value="1"/>
</dbReference>
<dbReference type="SUPFAM" id="SSF54593">
    <property type="entry name" value="Glyoxalase/Bleomycin resistance protein/Dihydroxybiphenyl dioxygenase"/>
    <property type="match status" value="1"/>
</dbReference>
<sequence length="140" mass="15757">MRCTQFYPVLMTDDVARAAHFYTRHLRFQPLFESDWYVHLQSSEDESVNLAVLLRGHATIPAPRRHAVTGGLLLNFEVADVDAEYARACAQGLPILLPLRDEDFGQRHFITQDPDGVMIDVITPIQPTAAFQAQYADASN</sequence>
<organism evidence="2 3">
    <name type="scientific">Ottowia flava</name>
    <dbReference type="NCBI Taxonomy" id="2675430"/>
    <lineage>
        <taxon>Bacteria</taxon>
        <taxon>Pseudomonadati</taxon>
        <taxon>Pseudomonadota</taxon>
        <taxon>Betaproteobacteria</taxon>
        <taxon>Burkholderiales</taxon>
        <taxon>Comamonadaceae</taxon>
        <taxon>Ottowia</taxon>
    </lineage>
</organism>
<dbReference type="InterPro" id="IPR029068">
    <property type="entry name" value="Glyas_Bleomycin-R_OHBP_Dase"/>
</dbReference>
<name>A0ABW4KWR9_9BURK</name>
<evidence type="ECO:0000313" key="2">
    <source>
        <dbReference type="EMBL" id="MFD1712054.1"/>
    </source>
</evidence>
<feature type="domain" description="VOC" evidence="1">
    <location>
        <begin position="4"/>
        <end position="124"/>
    </location>
</feature>
<dbReference type="Gene3D" id="3.30.720.120">
    <property type="match status" value="1"/>
</dbReference>
<dbReference type="Proteomes" id="UP001597304">
    <property type="component" value="Unassembled WGS sequence"/>
</dbReference>
<dbReference type="InterPro" id="IPR037523">
    <property type="entry name" value="VOC_core"/>
</dbReference>
<comment type="caution">
    <text evidence="2">The sequence shown here is derived from an EMBL/GenBank/DDBJ whole genome shotgun (WGS) entry which is preliminary data.</text>
</comment>
<proteinExistence type="predicted"/>
<dbReference type="InterPro" id="IPR004360">
    <property type="entry name" value="Glyas_Fos-R_dOase_dom"/>
</dbReference>
<evidence type="ECO:0000313" key="3">
    <source>
        <dbReference type="Proteomes" id="UP001597304"/>
    </source>
</evidence>
<dbReference type="Pfam" id="PF00903">
    <property type="entry name" value="Glyoxalase"/>
    <property type="match status" value="1"/>
</dbReference>
<dbReference type="EMBL" id="JBHUEJ010000036">
    <property type="protein sequence ID" value="MFD1712054.1"/>
    <property type="molecule type" value="Genomic_DNA"/>
</dbReference>
<gene>
    <name evidence="2" type="ORF">ACFSF0_15690</name>
</gene>
<accession>A0ABW4KWR9</accession>
<dbReference type="Gene3D" id="3.30.720.110">
    <property type="match status" value="1"/>
</dbReference>
<protein>
    <submittedName>
        <fullName evidence="2">VOC family protein</fullName>
    </submittedName>
</protein>
<reference evidence="3" key="1">
    <citation type="journal article" date="2019" name="Int. J. Syst. Evol. Microbiol.">
        <title>The Global Catalogue of Microorganisms (GCM) 10K type strain sequencing project: providing services to taxonomists for standard genome sequencing and annotation.</title>
        <authorList>
            <consortium name="The Broad Institute Genomics Platform"/>
            <consortium name="The Broad Institute Genome Sequencing Center for Infectious Disease"/>
            <person name="Wu L."/>
            <person name="Ma J."/>
        </authorList>
    </citation>
    <scope>NUCLEOTIDE SEQUENCE [LARGE SCALE GENOMIC DNA]</scope>
    <source>
        <strain evidence="3">LMG 29247</strain>
    </source>
</reference>
<keyword evidence="3" id="KW-1185">Reference proteome</keyword>
<dbReference type="RefSeq" id="WP_147912354.1">
    <property type="nucleotide sequence ID" value="NZ_JBHUEJ010000036.1"/>
</dbReference>
<evidence type="ECO:0000259" key="1">
    <source>
        <dbReference type="PROSITE" id="PS51819"/>
    </source>
</evidence>